<evidence type="ECO:0000259" key="1">
    <source>
        <dbReference type="Pfam" id="PF10354"/>
    </source>
</evidence>
<dbReference type="GO" id="GO:0070042">
    <property type="term" value="F:rRNA (uridine-N3-)-methyltransferase activity"/>
    <property type="evidence" value="ECO:0007669"/>
    <property type="project" value="InterPro"/>
</dbReference>
<dbReference type="Proteomes" id="UP000436088">
    <property type="component" value="Unassembled WGS sequence"/>
</dbReference>
<proteinExistence type="predicted"/>
<comment type="caution">
    <text evidence="2">The sequence shown here is derived from an EMBL/GenBank/DDBJ whole genome shotgun (WGS) entry which is preliminary data.</text>
</comment>
<dbReference type="FunFam" id="3.40.50.150:FF:000440">
    <property type="entry name" value="Os09g0479300 protein"/>
    <property type="match status" value="1"/>
</dbReference>
<evidence type="ECO:0000313" key="2">
    <source>
        <dbReference type="EMBL" id="KAE8654127.1"/>
    </source>
</evidence>
<dbReference type="EMBL" id="VEPZ02001788">
    <property type="protein sequence ID" value="KAE8654127.1"/>
    <property type="molecule type" value="Genomic_DNA"/>
</dbReference>
<dbReference type="GO" id="GO:0070475">
    <property type="term" value="P:rRNA base methylation"/>
    <property type="evidence" value="ECO:0007669"/>
    <property type="project" value="InterPro"/>
</dbReference>
<evidence type="ECO:0000313" key="3">
    <source>
        <dbReference type="Proteomes" id="UP000436088"/>
    </source>
</evidence>
<reference evidence="2" key="1">
    <citation type="submission" date="2019-09" db="EMBL/GenBank/DDBJ databases">
        <title>Draft genome information of white flower Hibiscus syriacus.</title>
        <authorList>
            <person name="Kim Y.-M."/>
        </authorList>
    </citation>
    <scope>NUCLEOTIDE SEQUENCE [LARGE SCALE GENOMIC DNA]</scope>
    <source>
        <strain evidence="2">YM2019G1</strain>
    </source>
</reference>
<dbReference type="Pfam" id="PF10354">
    <property type="entry name" value="BMT5-like"/>
    <property type="match status" value="1"/>
</dbReference>
<keyword evidence="3" id="KW-1185">Reference proteome</keyword>
<name>A0A6A2XBS2_HIBSY</name>
<dbReference type="PANTHER" id="PTHR11538">
    <property type="entry name" value="PHENYLALANYL-TRNA SYNTHETASE"/>
    <property type="match status" value="1"/>
</dbReference>
<gene>
    <name evidence="2" type="ORF">F3Y22_tig00117056pilonHSYRG00938</name>
</gene>
<dbReference type="PANTHER" id="PTHR11538:SF26">
    <property type="entry name" value="FERREDOXIN-FOLD ANTICODON-BINDING DOMAIN-CONTAINING PROTEIN 1"/>
    <property type="match status" value="1"/>
</dbReference>
<dbReference type="OrthoDB" id="273345at2759"/>
<dbReference type="AlphaFoldDB" id="A0A6A2XBS2"/>
<accession>A0A6A2XBS2</accession>
<dbReference type="GO" id="GO:0005737">
    <property type="term" value="C:cytoplasm"/>
    <property type="evidence" value="ECO:0007669"/>
    <property type="project" value="TreeGrafter"/>
</dbReference>
<organism evidence="2 3">
    <name type="scientific">Hibiscus syriacus</name>
    <name type="common">Rose of Sharon</name>
    <dbReference type="NCBI Taxonomy" id="106335"/>
    <lineage>
        <taxon>Eukaryota</taxon>
        <taxon>Viridiplantae</taxon>
        <taxon>Streptophyta</taxon>
        <taxon>Embryophyta</taxon>
        <taxon>Tracheophyta</taxon>
        <taxon>Spermatophyta</taxon>
        <taxon>Magnoliopsida</taxon>
        <taxon>eudicotyledons</taxon>
        <taxon>Gunneridae</taxon>
        <taxon>Pentapetalae</taxon>
        <taxon>rosids</taxon>
        <taxon>malvids</taxon>
        <taxon>Malvales</taxon>
        <taxon>Malvaceae</taxon>
        <taxon>Malvoideae</taxon>
        <taxon>Hibiscus</taxon>
    </lineage>
</organism>
<sequence length="464" mass="53870">MATREPRNEMLRAENGKIDEEEGKWITHYSSNHQILLVGEGDFSFSLCLANAFASASNIYASSLDSYDDLKKKYKNAVSNLGNLEKLGASLLFEVDATKMKHHIVLANQKFDRIIFNFPHAGFHGREDNARMIRMHKNLVQGFFRSASGMLRANGEIHVNHKTSTPFCLWDLEELASGSSLVLIQLVDFNIKDYPSYQNKRGDGSRCDAPFPLGECSTFKFGLLPRSTKVYKATSRLRSMRKRFRLFQTIQMPMQPQPTSDFNCPQRNHTVDHIPLHVELPSTTSNRNQYSEVLDRNLNGLIRKYERNRYGVAYPERLGYDFDTIPMPMQLQPTCDFNYVQRNHIVNHISLHDGLPSTIPNGNRYSEVSDRNLNELVRKYERNSYGVVYPERLGFDFDARYERRRGPDRQMVELPRTSNGNLNYKHEHEHELRRIDNLRPYLREALACQAYQLNAPNRWGIRRL</sequence>
<protein>
    <submittedName>
        <fullName evidence="2">Fasciclin-like arabinogalactan protein 1-like</fullName>
    </submittedName>
</protein>
<dbReference type="InterPro" id="IPR019446">
    <property type="entry name" value="BMT5-like"/>
</dbReference>
<feature type="domain" description="25S rRNA (uridine-N(3))-methyltransferase BMT5-like" evidence="1">
    <location>
        <begin position="36"/>
        <end position="201"/>
    </location>
</feature>